<feature type="transmembrane region" description="Helical" evidence="1">
    <location>
        <begin position="20"/>
        <end position="40"/>
    </location>
</feature>
<evidence type="ECO:0000313" key="3">
    <source>
        <dbReference type="Proteomes" id="UP001256588"/>
    </source>
</evidence>
<dbReference type="RefSeq" id="WP_310235678.1">
    <property type="nucleotide sequence ID" value="NZ_JAVDWO010000008.1"/>
</dbReference>
<gene>
    <name evidence="2" type="ORF">J2W68_002187</name>
</gene>
<feature type="transmembrane region" description="Helical" evidence="1">
    <location>
        <begin position="95"/>
        <end position="113"/>
    </location>
</feature>
<dbReference type="Pfam" id="PF06197">
    <property type="entry name" value="DUF998"/>
    <property type="match status" value="1"/>
</dbReference>
<feature type="transmembrane region" description="Helical" evidence="1">
    <location>
        <begin position="133"/>
        <end position="154"/>
    </location>
</feature>
<keyword evidence="1" id="KW-1133">Transmembrane helix</keyword>
<keyword evidence="1" id="KW-0812">Transmembrane</keyword>
<protein>
    <submittedName>
        <fullName evidence="2">Membrane protein</fullName>
    </submittedName>
</protein>
<feature type="transmembrane region" description="Helical" evidence="1">
    <location>
        <begin position="161"/>
        <end position="181"/>
    </location>
</feature>
<dbReference type="EMBL" id="JAVDWO010000008">
    <property type="protein sequence ID" value="MDR7193450.1"/>
    <property type="molecule type" value="Genomic_DNA"/>
</dbReference>
<keyword evidence="3" id="KW-1185">Reference proteome</keyword>
<evidence type="ECO:0000313" key="2">
    <source>
        <dbReference type="EMBL" id="MDR7193450.1"/>
    </source>
</evidence>
<proteinExistence type="predicted"/>
<reference evidence="2 3" key="1">
    <citation type="submission" date="2023-07" db="EMBL/GenBank/DDBJ databases">
        <title>Sorghum-associated microbial communities from plants grown in Nebraska, USA.</title>
        <authorList>
            <person name="Schachtman D."/>
        </authorList>
    </citation>
    <scope>NUCLEOTIDE SEQUENCE [LARGE SCALE GENOMIC DNA]</scope>
    <source>
        <strain evidence="2 3">4099</strain>
    </source>
</reference>
<sequence>MHPPPLPATHSATRIRLTRIAILAVVPAWLLMLFGSSAFKPGYSHVSQYISELNAIGTPHAWQIGLFGFVPFGLLLAILLMLAAPLLPIRGIARVGYWMLLLEAVAYIGSAFAPCDAGCPADGSLSQQLHNLLGLLTYLGTCVGVVLLACGTGLRSSTRALLLVVAILWLLLFFAMVLPPFEPIRGVLQRTGEATLYGTLLTLAWCALPRR</sequence>
<evidence type="ECO:0000256" key="1">
    <source>
        <dbReference type="SAM" id="Phobius"/>
    </source>
</evidence>
<accession>A0ABU1XXG2</accession>
<name>A0ABU1XXG2_9GAMM</name>
<dbReference type="InterPro" id="IPR009339">
    <property type="entry name" value="DUF998"/>
</dbReference>
<comment type="caution">
    <text evidence="2">The sequence shown here is derived from an EMBL/GenBank/DDBJ whole genome shotgun (WGS) entry which is preliminary data.</text>
</comment>
<organism evidence="2 3">
    <name type="scientific">Luteimonas terrae</name>
    <dbReference type="NCBI Taxonomy" id="1530191"/>
    <lineage>
        <taxon>Bacteria</taxon>
        <taxon>Pseudomonadati</taxon>
        <taxon>Pseudomonadota</taxon>
        <taxon>Gammaproteobacteria</taxon>
        <taxon>Lysobacterales</taxon>
        <taxon>Lysobacteraceae</taxon>
        <taxon>Luteimonas</taxon>
    </lineage>
</organism>
<dbReference type="Proteomes" id="UP001256588">
    <property type="component" value="Unassembled WGS sequence"/>
</dbReference>
<feature type="transmembrane region" description="Helical" evidence="1">
    <location>
        <begin position="60"/>
        <end position="83"/>
    </location>
</feature>
<keyword evidence="1" id="KW-0472">Membrane</keyword>